<accession>A0ABR7V1U5</accession>
<gene>
    <name evidence="1" type="ORF">HPE56_11635</name>
</gene>
<dbReference type="RefSeq" id="WP_188243927.1">
    <property type="nucleotide sequence ID" value="NZ_JABTCF010000006.1"/>
</dbReference>
<keyword evidence="2" id="KW-1185">Reference proteome</keyword>
<organism evidence="1 2">
    <name type="scientific">Maribacter aquimaris</name>
    <dbReference type="NCBI Taxonomy" id="2737171"/>
    <lineage>
        <taxon>Bacteria</taxon>
        <taxon>Pseudomonadati</taxon>
        <taxon>Bacteroidota</taxon>
        <taxon>Flavobacteriia</taxon>
        <taxon>Flavobacteriales</taxon>
        <taxon>Flavobacteriaceae</taxon>
        <taxon>Maribacter</taxon>
    </lineage>
</organism>
<evidence type="ECO:0000313" key="2">
    <source>
        <dbReference type="Proteomes" id="UP001166021"/>
    </source>
</evidence>
<comment type="caution">
    <text evidence="1">The sequence shown here is derived from an EMBL/GenBank/DDBJ whole genome shotgun (WGS) entry which is preliminary data.</text>
</comment>
<proteinExistence type="predicted"/>
<reference evidence="1" key="1">
    <citation type="submission" date="2020-05" db="EMBL/GenBank/DDBJ databases">
        <title>The draft genome sequence of Maribacter sp. ANRC-HE7.</title>
        <authorList>
            <person name="Mu L."/>
        </authorList>
    </citation>
    <scope>NUCLEOTIDE SEQUENCE</scope>
    <source>
        <strain evidence="1">ANRC-HE7</strain>
    </source>
</reference>
<protein>
    <submittedName>
        <fullName evidence="1">Uncharacterized protein</fullName>
    </submittedName>
</protein>
<dbReference type="Proteomes" id="UP001166021">
    <property type="component" value="Unassembled WGS sequence"/>
</dbReference>
<evidence type="ECO:0000313" key="1">
    <source>
        <dbReference type="EMBL" id="MBD0778447.1"/>
    </source>
</evidence>
<sequence length="314" mass="35080">MNALKAQIFRGSRLTLFGRLFLYIFLVPFISGIETGCSSSKPLKNGGYVTGADQTYGPTLDEMGTDSLGFDDHLSILSKGPTEITTIDKEADSLLNIIPIADGQKVWSTEVLTDESELPYGWGIKSRVADKIVENYRTAKNKEPGGNCLAVSKRRFMNAYKAVYGHSVYNDLPDYMATKYYSAPEVFDNLYVSASGIHRGWRSLPRKYRGKGNAGAIAYAGMGTLIDSDGIWGGELRPGALVQVWRFREDYKDVVKGVDKKDFDPYGHSFIFLGYVRNEKNGIVGIRIADQGFQSYRPLLPRDYEVWWAVNLTI</sequence>
<name>A0ABR7V1U5_9FLAO</name>
<dbReference type="EMBL" id="JABTCF010000006">
    <property type="protein sequence ID" value="MBD0778447.1"/>
    <property type="molecule type" value="Genomic_DNA"/>
</dbReference>